<sequence length="237" mass="27531">MVKSFLILPPEIREKIYVHLLVTEEDICPFIRDGPRVLGLHPKILRTCKTIFEEAAPILIQRNRYVFHSSHSVFGTDLPPVSNPDYSWQIMLHRYRSTILPLSLRIVPPSHRIRMLGLCFGNELQNLRLFQTSLGDHLNENNMLKDLRISIRNPWSVRALQQGLGTLARLLGHFRVTLIAVHGNDALENDPFFDNLEQVMLIWNQRQARKFLLTDSRELEGGAERMQHGIQEWTLEL</sequence>
<protein>
    <submittedName>
        <fullName evidence="1">Uncharacterized protein</fullName>
    </submittedName>
</protein>
<dbReference type="PANTHER" id="PTHR42085">
    <property type="entry name" value="F-BOX DOMAIN-CONTAINING PROTEIN"/>
    <property type="match status" value="1"/>
</dbReference>
<evidence type="ECO:0000313" key="2">
    <source>
        <dbReference type="Proteomes" id="UP001161017"/>
    </source>
</evidence>
<dbReference type="PANTHER" id="PTHR42085:SF4">
    <property type="entry name" value="F-BOX DOMAIN-CONTAINING PROTEIN"/>
    <property type="match status" value="1"/>
</dbReference>
<proteinExistence type="predicted"/>
<gene>
    <name evidence="1" type="ORF">OHK93_007400</name>
</gene>
<accession>A0AA43QNA0</accession>
<organism evidence="1 2">
    <name type="scientific">Ramalina farinacea</name>
    <dbReference type="NCBI Taxonomy" id="258253"/>
    <lineage>
        <taxon>Eukaryota</taxon>
        <taxon>Fungi</taxon>
        <taxon>Dikarya</taxon>
        <taxon>Ascomycota</taxon>
        <taxon>Pezizomycotina</taxon>
        <taxon>Lecanoromycetes</taxon>
        <taxon>OSLEUM clade</taxon>
        <taxon>Lecanoromycetidae</taxon>
        <taxon>Lecanorales</taxon>
        <taxon>Lecanorineae</taxon>
        <taxon>Ramalinaceae</taxon>
        <taxon>Ramalina</taxon>
    </lineage>
</organism>
<name>A0AA43QNA0_9LECA</name>
<dbReference type="AlphaFoldDB" id="A0AA43QNA0"/>
<dbReference type="EMBL" id="JAPUFD010000007">
    <property type="protein sequence ID" value="MDI1488126.1"/>
    <property type="molecule type" value="Genomic_DNA"/>
</dbReference>
<dbReference type="InterPro" id="IPR038883">
    <property type="entry name" value="AN11006-like"/>
</dbReference>
<evidence type="ECO:0000313" key="1">
    <source>
        <dbReference type="EMBL" id="MDI1488126.1"/>
    </source>
</evidence>
<dbReference type="Proteomes" id="UP001161017">
    <property type="component" value="Unassembled WGS sequence"/>
</dbReference>
<comment type="caution">
    <text evidence="1">The sequence shown here is derived from an EMBL/GenBank/DDBJ whole genome shotgun (WGS) entry which is preliminary data.</text>
</comment>
<keyword evidence="2" id="KW-1185">Reference proteome</keyword>
<reference evidence="1" key="1">
    <citation type="journal article" date="2023" name="Genome Biol. Evol.">
        <title>First Whole Genome Sequence and Flow Cytometry Genome Size Data for the Lichen-Forming Fungus Ramalina farinacea (Ascomycota).</title>
        <authorList>
            <person name="Llewellyn T."/>
            <person name="Mian S."/>
            <person name="Hill R."/>
            <person name="Leitch I.J."/>
            <person name="Gaya E."/>
        </authorList>
    </citation>
    <scope>NUCLEOTIDE SEQUENCE</scope>
    <source>
        <strain evidence="1">LIQ254RAFAR</strain>
    </source>
</reference>